<evidence type="ECO:0000256" key="4">
    <source>
        <dbReference type="ARBA" id="ARBA00011245"/>
    </source>
</evidence>
<sequence length="474" mass="52959">MVVALFNTLSRRVEPLEPMTPGVVRMFVCGPTVYDLAHVGHAKTYTQFDFLARFLRLRGYEVTYAQNITDIDDKIIRRAGEVGRDPRELAAEFEEAYRQDMAALGNTQVDVWARAHDYIDEIVAQVQALVERGHAYQLDDGWYFDLSTFPGYGKLSGRTEVAEEDSVARIDENDAKRNPGDFALWKARKPGDPYWDTPLGPGRPGWHIEDTAITERIFGPQYDLHGGAVDLIFPHHEAEIAQMEAASGLEPLVRHWLHTGLLRVDGSKMSKSSGNFLTLRDALAMSDYRTLRYAFLSQHYRSSMELSGTVLDQARGARRRVENFARLVDRSVNDTPAAVEAAQAAWAAMLERLDDDVDTPAALAVLFGYIREQNRADEPAGPAAWDLLTRVNELFDMFDLADRSVDDAEIDAELARRSELRKARDFAGADQIRDALAARGIVIKDTADGTRWWLADDTPQGTRAVGSAAVEAGR</sequence>
<comment type="caution">
    <text evidence="18">The sequence shown here is derived from an EMBL/GenBank/DDBJ whole genome shotgun (WGS) entry which is preliminary data.</text>
</comment>
<gene>
    <name evidence="18" type="primary">cysS_2</name>
    <name evidence="14" type="synonym">cysS</name>
    <name evidence="18" type="ORF">GCM10009751_36900</name>
</gene>
<dbReference type="Proteomes" id="UP001501094">
    <property type="component" value="Unassembled WGS sequence"/>
</dbReference>
<protein>
    <recommendedName>
        <fullName evidence="14">Cysteine--tRNA ligase</fullName>
        <ecNumber evidence="14">6.1.1.16</ecNumber>
    </recommendedName>
    <alternativeName>
        <fullName evidence="14">Cysteinyl-tRNA synthetase</fullName>
        <shortName evidence="14">CysRS</shortName>
    </alternativeName>
</protein>
<evidence type="ECO:0000256" key="8">
    <source>
        <dbReference type="ARBA" id="ARBA00022741"/>
    </source>
</evidence>
<keyword evidence="9" id="KW-0862">Zinc</keyword>
<name>A0ABN2NLA9_9MICO</name>
<evidence type="ECO:0000259" key="17">
    <source>
        <dbReference type="Pfam" id="PF23493"/>
    </source>
</evidence>
<dbReference type="SUPFAM" id="SSF47323">
    <property type="entry name" value="Anticodon-binding domain of a subclass of class I aminoacyl-tRNA synthetases"/>
    <property type="match status" value="1"/>
</dbReference>
<dbReference type="Gene3D" id="3.40.50.620">
    <property type="entry name" value="HUPs"/>
    <property type="match status" value="1"/>
</dbReference>
<dbReference type="InterPro" id="IPR014729">
    <property type="entry name" value="Rossmann-like_a/b/a_fold"/>
</dbReference>
<keyword evidence="11 14" id="KW-0648">Protein biosynthesis</keyword>
<evidence type="ECO:0000256" key="14">
    <source>
        <dbReference type="HAMAP-Rule" id="MF_00041"/>
    </source>
</evidence>
<comment type="catalytic activity">
    <reaction evidence="13 14">
        <text>tRNA(Cys) + L-cysteine + ATP = L-cysteinyl-tRNA(Cys) + AMP + diphosphate</text>
        <dbReference type="Rhea" id="RHEA:17773"/>
        <dbReference type="Rhea" id="RHEA-COMP:9661"/>
        <dbReference type="Rhea" id="RHEA-COMP:9679"/>
        <dbReference type="ChEBI" id="CHEBI:30616"/>
        <dbReference type="ChEBI" id="CHEBI:33019"/>
        <dbReference type="ChEBI" id="CHEBI:35235"/>
        <dbReference type="ChEBI" id="CHEBI:78442"/>
        <dbReference type="ChEBI" id="CHEBI:78517"/>
        <dbReference type="ChEBI" id="CHEBI:456215"/>
        <dbReference type="EC" id="6.1.1.16"/>
    </reaction>
</comment>
<dbReference type="PANTHER" id="PTHR10890:SF3">
    <property type="entry name" value="CYSTEINE--TRNA LIGASE, CYTOPLASMIC"/>
    <property type="match status" value="1"/>
</dbReference>
<dbReference type="EC" id="6.1.1.16" evidence="14"/>
<dbReference type="GO" id="GO:0016874">
    <property type="term" value="F:ligase activity"/>
    <property type="evidence" value="ECO:0007669"/>
    <property type="project" value="UniProtKB-KW"/>
</dbReference>
<keyword evidence="10 14" id="KW-0067">ATP-binding</keyword>
<dbReference type="Pfam" id="PF23493">
    <property type="entry name" value="CysS_C"/>
    <property type="match status" value="1"/>
</dbReference>
<dbReference type="RefSeq" id="WP_344105862.1">
    <property type="nucleotide sequence ID" value="NZ_BAAANL010000009.1"/>
</dbReference>
<dbReference type="HAMAP" id="MF_00041">
    <property type="entry name" value="Cys_tRNA_synth"/>
    <property type="match status" value="1"/>
</dbReference>
<dbReference type="SUPFAM" id="SSF52374">
    <property type="entry name" value="Nucleotidylyl transferase"/>
    <property type="match status" value="1"/>
</dbReference>
<comment type="caution">
    <text evidence="14">Lacks conserved residue(s) required for the propagation of feature annotation.</text>
</comment>
<accession>A0ABN2NLA9</accession>
<evidence type="ECO:0000256" key="1">
    <source>
        <dbReference type="ARBA" id="ARBA00001947"/>
    </source>
</evidence>
<evidence type="ECO:0000313" key="19">
    <source>
        <dbReference type="Proteomes" id="UP001501094"/>
    </source>
</evidence>
<dbReference type="PRINTS" id="PR00983">
    <property type="entry name" value="TRNASYNTHCYS"/>
</dbReference>
<dbReference type="InterPro" id="IPR024909">
    <property type="entry name" value="Cys-tRNA/MSH_ligase"/>
</dbReference>
<evidence type="ECO:0000256" key="5">
    <source>
        <dbReference type="ARBA" id="ARBA00022490"/>
    </source>
</evidence>
<dbReference type="PANTHER" id="PTHR10890">
    <property type="entry name" value="CYSTEINYL-TRNA SYNTHETASE"/>
    <property type="match status" value="1"/>
</dbReference>
<dbReference type="CDD" id="cd00672">
    <property type="entry name" value="CysRS_core"/>
    <property type="match status" value="1"/>
</dbReference>
<dbReference type="InterPro" id="IPR009080">
    <property type="entry name" value="tRNAsynth_Ia_anticodon-bd"/>
</dbReference>
<evidence type="ECO:0000256" key="12">
    <source>
        <dbReference type="ARBA" id="ARBA00023146"/>
    </source>
</evidence>
<reference evidence="18 19" key="1">
    <citation type="journal article" date="2019" name="Int. J. Syst. Evol. Microbiol.">
        <title>The Global Catalogue of Microorganisms (GCM) 10K type strain sequencing project: providing services to taxonomists for standard genome sequencing and annotation.</title>
        <authorList>
            <consortium name="The Broad Institute Genomics Platform"/>
            <consortium name="The Broad Institute Genome Sequencing Center for Infectious Disease"/>
            <person name="Wu L."/>
            <person name="Ma J."/>
        </authorList>
    </citation>
    <scope>NUCLEOTIDE SEQUENCE [LARGE SCALE GENOMIC DNA]</scope>
    <source>
        <strain evidence="18 19">JCM 14326</strain>
    </source>
</reference>
<evidence type="ECO:0000256" key="6">
    <source>
        <dbReference type="ARBA" id="ARBA00022598"/>
    </source>
</evidence>
<evidence type="ECO:0000259" key="16">
    <source>
        <dbReference type="Pfam" id="PF09190"/>
    </source>
</evidence>
<feature type="domain" description="Cysteinyl-tRNA ligase anticodon binding" evidence="17">
    <location>
        <begin position="408"/>
        <end position="452"/>
    </location>
</feature>
<keyword evidence="12 14" id="KW-0030">Aminoacyl-tRNA synthetase</keyword>
<keyword evidence="6 14" id="KW-0436">Ligase</keyword>
<keyword evidence="5 14" id="KW-0963">Cytoplasm</keyword>
<feature type="short sequence motif" description="'HIGH' region" evidence="14">
    <location>
        <begin position="31"/>
        <end position="41"/>
    </location>
</feature>
<evidence type="ECO:0000256" key="3">
    <source>
        <dbReference type="ARBA" id="ARBA00005594"/>
    </source>
</evidence>
<organism evidence="18 19">
    <name type="scientific">Myceligenerans crystallogenes</name>
    <dbReference type="NCBI Taxonomy" id="316335"/>
    <lineage>
        <taxon>Bacteria</taxon>
        <taxon>Bacillati</taxon>
        <taxon>Actinomycetota</taxon>
        <taxon>Actinomycetes</taxon>
        <taxon>Micrococcales</taxon>
        <taxon>Promicromonosporaceae</taxon>
        <taxon>Myceligenerans</taxon>
    </lineage>
</organism>
<keyword evidence="8 14" id="KW-0547">Nucleotide-binding</keyword>
<evidence type="ECO:0000256" key="9">
    <source>
        <dbReference type="ARBA" id="ARBA00022833"/>
    </source>
</evidence>
<evidence type="ECO:0000256" key="2">
    <source>
        <dbReference type="ARBA" id="ARBA00004496"/>
    </source>
</evidence>
<comment type="similarity">
    <text evidence="3 14">Belongs to the class-I aminoacyl-tRNA synthetase family.</text>
</comment>
<comment type="subcellular location">
    <subcellularLocation>
        <location evidence="2 14">Cytoplasm</location>
    </subcellularLocation>
</comment>
<dbReference type="Gene3D" id="1.20.120.1910">
    <property type="entry name" value="Cysteine-tRNA ligase, C-terminal anti-codon recognition domain"/>
    <property type="match status" value="1"/>
</dbReference>
<dbReference type="InterPro" id="IPR015803">
    <property type="entry name" value="Cys-tRNA-ligase"/>
</dbReference>
<evidence type="ECO:0000259" key="15">
    <source>
        <dbReference type="Pfam" id="PF01406"/>
    </source>
</evidence>
<proteinExistence type="inferred from homology"/>
<keyword evidence="7" id="KW-0479">Metal-binding</keyword>
<evidence type="ECO:0000256" key="7">
    <source>
        <dbReference type="ARBA" id="ARBA00022723"/>
    </source>
</evidence>
<comment type="subunit">
    <text evidence="4 14">Monomer.</text>
</comment>
<dbReference type="NCBIfam" id="TIGR00435">
    <property type="entry name" value="cysS"/>
    <property type="match status" value="1"/>
</dbReference>
<dbReference type="Pfam" id="PF01406">
    <property type="entry name" value="tRNA-synt_1e"/>
    <property type="match status" value="1"/>
</dbReference>
<feature type="domain" description="Cysteinyl-tRNA synthetase class Ia DALR" evidence="16">
    <location>
        <begin position="351"/>
        <end position="382"/>
    </location>
</feature>
<evidence type="ECO:0000256" key="10">
    <source>
        <dbReference type="ARBA" id="ARBA00022840"/>
    </source>
</evidence>
<feature type="short sequence motif" description="'KMSKS' region" evidence="14">
    <location>
        <begin position="268"/>
        <end position="272"/>
    </location>
</feature>
<dbReference type="InterPro" id="IPR015273">
    <property type="entry name" value="Cys-tRNA-synt_Ia_DALR"/>
</dbReference>
<dbReference type="Pfam" id="PF09190">
    <property type="entry name" value="DALR_2"/>
    <property type="match status" value="1"/>
</dbReference>
<feature type="domain" description="tRNA synthetases class I catalytic" evidence="15">
    <location>
        <begin position="17"/>
        <end position="315"/>
    </location>
</feature>
<dbReference type="InterPro" id="IPR056411">
    <property type="entry name" value="CysS_C"/>
</dbReference>
<keyword evidence="19" id="KW-1185">Reference proteome</keyword>
<evidence type="ECO:0000256" key="13">
    <source>
        <dbReference type="ARBA" id="ARBA00047398"/>
    </source>
</evidence>
<comment type="cofactor">
    <cofactor evidence="1">
        <name>Zn(2+)</name>
        <dbReference type="ChEBI" id="CHEBI:29105"/>
    </cofactor>
</comment>
<evidence type="ECO:0000256" key="11">
    <source>
        <dbReference type="ARBA" id="ARBA00022917"/>
    </source>
</evidence>
<feature type="binding site" evidence="14">
    <location>
        <position position="271"/>
    </location>
    <ligand>
        <name>ATP</name>
        <dbReference type="ChEBI" id="CHEBI:30616"/>
    </ligand>
</feature>
<dbReference type="InterPro" id="IPR032678">
    <property type="entry name" value="tRNA-synt_1_cat_dom"/>
</dbReference>
<dbReference type="EMBL" id="BAAANL010000009">
    <property type="protein sequence ID" value="GAA1874013.1"/>
    <property type="molecule type" value="Genomic_DNA"/>
</dbReference>
<evidence type="ECO:0000313" key="18">
    <source>
        <dbReference type="EMBL" id="GAA1874013.1"/>
    </source>
</evidence>